<evidence type="ECO:0000313" key="1">
    <source>
        <dbReference type="EMBL" id="GAX09243.1"/>
    </source>
</evidence>
<dbReference type="Pfam" id="PF16815">
    <property type="entry name" value="HRI1"/>
    <property type="match status" value="1"/>
</dbReference>
<evidence type="ECO:0000313" key="2">
    <source>
        <dbReference type="Proteomes" id="UP000198406"/>
    </source>
</evidence>
<gene>
    <name evidence="1" type="ORF">FisN_17Lh290</name>
</gene>
<reference evidence="1 2" key="1">
    <citation type="journal article" date="2015" name="Plant Cell">
        <title>Oil accumulation by the oleaginous diatom Fistulifera solaris as revealed by the genome and transcriptome.</title>
        <authorList>
            <person name="Tanaka T."/>
            <person name="Maeda Y."/>
            <person name="Veluchamy A."/>
            <person name="Tanaka M."/>
            <person name="Abida H."/>
            <person name="Marechal E."/>
            <person name="Bowler C."/>
            <person name="Muto M."/>
            <person name="Sunaga Y."/>
            <person name="Tanaka M."/>
            <person name="Yoshino T."/>
            <person name="Taniguchi T."/>
            <person name="Fukuda Y."/>
            <person name="Nemoto M."/>
            <person name="Matsumoto M."/>
            <person name="Wong P.S."/>
            <person name="Aburatani S."/>
            <person name="Fujibuchi W."/>
        </authorList>
    </citation>
    <scope>NUCLEOTIDE SEQUENCE [LARGE SCALE GENOMIC DNA]</scope>
    <source>
        <strain evidence="1 2">JPCC DA0580</strain>
    </source>
</reference>
<dbReference type="OrthoDB" id="42822at2759"/>
<dbReference type="AlphaFoldDB" id="A0A1Z5J5H7"/>
<accession>A0A1Z5J5H7</accession>
<name>A0A1Z5J5H7_FISSO</name>
<dbReference type="InParanoid" id="A0A1Z5J5H7"/>
<organism evidence="1 2">
    <name type="scientific">Fistulifera solaris</name>
    <name type="common">Oleaginous diatom</name>
    <dbReference type="NCBI Taxonomy" id="1519565"/>
    <lineage>
        <taxon>Eukaryota</taxon>
        <taxon>Sar</taxon>
        <taxon>Stramenopiles</taxon>
        <taxon>Ochrophyta</taxon>
        <taxon>Bacillariophyta</taxon>
        <taxon>Bacillariophyceae</taxon>
        <taxon>Bacillariophycidae</taxon>
        <taxon>Naviculales</taxon>
        <taxon>Naviculaceae</taxon>
        <taxon>Fistulifera</taxon>
    </lineage>
</organism>
<dbReference type="InterPro" id="IPR031818">
    <property type="entry name" value="Hri1"/>
</dbReference>
<dbReference type="EMBL" id="BDSP01000003">
    <property type="protein sequence ID" value="GAX09243.1"/>
    <property type="molecule type" value="Genomic_DNA"/>
</dbReference>
<protein>
    <submittedName>
        <fullName evidence="1">Uncharacterized protein</fullName>
    </submittedName>
</protein>
<proteinExistence type="predicted"/>
<sequence>MTLSEISGVWQRQWEEDPLGDAENADRTTLVLWIQTPSGIYVDLRLPQRSLDLPKMAVDPSAIVGKGVSCSNEDLMEVLSCQKSFAGILNYEHTNPDSCATIQSDNVLANLNHDGPIPLSTCAWHRMIDYQPPTGNPDIGVCCASGPMGADGSIDIRETGYDASYAEGWHRLPGTSNGPFMALELISEERKGYWVRAGNHFAYAVGRPKNNRLAEYNVSALKDLSETSAISITEKAAIIGSYVCVAGSIHEESGTWIIHHSTHPELIDCELAGSRESQTACSFLEWNTDELLEESLHGGNGSRLWKIVQLDGCEAPVKFRGR</sequence>
<dbReference type="Proteomes" id="UP000198406">
    <property type="component" value="Unassembled WGS sequence"/>
</dbReference>
<comment type="caution">
    <text evidence="1">The sequence shown here is derived from an EMBL/GenBank/DDBJ whole genome shotgun (WGS) entry which is preliminary data.</text>
</comment>
<keyword evidence="2" id="KW-1185">Reference proteome</keyword>